<dbReference type="InterPro" id="IPR003645">
    <property type="entry name" value="Fol_N"/>
</dbReference>
<dbReference type="Proteomes" id="UP000235965">
    <property type="component" value="Unassembled WGS sequence"/>
</dbReference>
<feature type="domain" description="EGF-like" evidence="2">
    <location>
        <begin position="842"/>
        <end position="881"/>
    </location>
</feature>
<dbReference type="OrthoDB" id="4405280at2759"/>
<dbReference type="Pfam" id="PF21164">
    <property type="entry name" value="Dumpy_DPY"/>
    <property type="match status" value="10"/>
</dbReference>
<dbReference type="EMBL" id="NEVH01016303">
    <property type="protein sequence ID" value="PNF25783.1"/>
    <property type="molecule type" value="Genomic_DNA"/>
</dbReference>
<dbReference type="SMART" id="SM00274">
    <property type="entry name" value="FOLN"/>
    <property type="match status" value="10"/>
</dbReference>
<dbReference type="PROSITE" id="PS50026">
    <property type="entry name" value="EGF_3"/>
    <property type="match status" value="14"/>
</dbReference>
<keyword evidence="1" id="KW-1015">Disulfide bond</keyword>
<feature type="domain" description="EGF-like" evidence="2">
    <location>
        <begin position="948"/>
        <end position="986"/>
    </location>
</feature>
<dbReference type="Gene3D" id="2.90.20.10">
    <property type="entry name" value="Plasmodium vivax P25 domain"/>
    <property type="match status" value="1"/>
</dbReference>
<feature type="domain" description="EGF-like" evidence="2">
    <location>
        <begin position="1219"/>
        <end position="1256"/>
    </location>
</feature>
<feature type="domain" description="EGF-like" evidence="2">
    <location>
        <begin position="305"/>
        <end position="344"/>
    </location>
</feature>
<feature type="domain" description="EGF-like" evidence="2">
    <location>
        <begin position="793"/>
        <end position="827"/>
    </location>
</feature>
<dbReference type="SUPFAM" id="SSF90148">
    <property type="entry name" value="DPY module"/>
    <property type="match status" value="10"/>
</dbReference>
<feature type="domain" description="EGF-like" evidence="2">
    <location>
        <begin position="1053"/>
        <end position="1091"/>
    </location>
</feature>
<dbReference type="PROSITE" id="PS01186">
    <property type="entry name" value="EGF_2"/>
    <property type="match status" value="8"/>
</dbReference>
<evidence type="ECO:0000259" key="2">
    <source>
        <dbReference type="PROSITE" id="PS50026"/>
    </source>
</evidence>
<name>A0A2J7QB26_9NEOP</name>
<dbReference type="STRING" id="105785.A0A2J7QB26"/>
<keyword evidence="1" id="KW-0245">EGF-like domain</keyword>
<feature type="domain" description="EGF-like" evidence="2">
    <location>
        <begin position="155"/>
        <end position="194"/>
    </location>
</feature>
<evidence type="ECO:0000313" key="4">
    <source>
        <dbReference type="Proteomes" id="UP000235965"/>
    </source>
</evidence>
<proteinExistence type="predicted"/>
<sequence>MCEIDNGNPICFCPKGLTGNPFKNCIPEGDKCEPNRCGPNSGCRVVNGLRLCFCLPEFEGNPPSKPCTLPSNPCDPSPCGPNTQCAILSNGFAKCTCLPGFLESPNTIRGCVKRRNPCEPNPCGHGALCDPNKEPACFCPEPSIGNPYRSCEEPVKFLCEPGPCGNNADCYISENQETCYCKSGYKGDPYSGCVLEPANPCLPNPCGPNALCTVSPQGHPMCLCPDGLSGDPTGPAGCGGPECRTDDDCSDKLACIAYKCRDPCPGSCGIGASCRVEKHHPVCTCNHGLNGNPLIRCSPLLVPPPSDSCHPNPCAANAYCQVLGGRAVCTCMEGFEGDPSVGCHPECVLNTDCPLDKACLDRKCIDPCASGAVCGLKAICLVRDHTATCACPEGHTGDAFIQCIPRPPAPADMNITRPCAPSPCDPGIYCNVYGGHVAMCDPCSGPISINNLLCRPECLAHSDCPFNLACLGRKCRDPCPGSCGVNANCMVVNHNPVCSCPTGLVGNPFEHCSTPPPNVPQDTCETVQCGANAVCLEKNAVLTCVCKPEYFGNPYLACRPECVLNSDCPSNRACINNKCADPCAGACGVGALCDRVNHIPVCYCPPEMTGNPFLSCYPFRPELPGSANPCDPSPCGPYSRCLVSPQGFAACSCLPGYRGAPPVCTPECVVSSDCLQTLACVNQHCTDPCPGTCGIGARCAVINHNPICSCPPGEIGDPFVSCQKPKETEIPRVPENSCSPSPCGPNSICQVKQGRPVCSCVPNYTGSPPFCRPECVLNQECPWDKACINEKCQDPCTNSCGSHAKCDVVNHTPFCSCLAGYVGDAFVGCSKIVIPEPKPPLPLDPCSLSPCGENAQCTPRDGTARCTCIPPYQGNPYVSCRPECVINSDCPSYLACVAQNCRDPCQGICGVNAECNVVNHIPVCSCLQGFMGDPFKSCRQEPPRPLPPQNPCDPSPCGPNSVCRVTNGLAVCSCQPNFLGSPPSCRPECVVSSECPQNQACISQKCQDPCPGTCGIDARCQVVNHNPICSCPPRFTGDPFVQCLKEEPRPAPPTNPCVPSPCGANSDCRVVDERPVCSCLTGMLGAPPNCRPECLIHQDCPTHLACVRNKCRDPCTGSCGFNARCTVHNHQPVCTCNPNFEGDPFSGCNPVQVRPMEAPRRPCEPSPCGSNAICRERNGAGSCSCQPQYFGDPYTGCRPECILSSDCAKDRACINNKCSDPCPGTCGLNAQCRVINHIPSCSCLPGYTGDSLRSCSLIPATSVAPACPANPCLPSPCGPNSVCRIINNHAVCSCLPGFVGSPPTCRPQCVVSSECPLNQACINQKCQDPCPGTCGVNARCQVVNHNPVCSCAPGFTGDPFSRCLIQESKLLIFTSSLYMFLFHFYSCTKGNKYQPSCLCSNKLVVMFSQQISVSEYCS</sequence>
<evidence type="ECO:0000313" key="3">
    <source>
        <dbReference type="EMBL" id="PNF25783.1"/>
    </source>
</evidence>
<feature type="domain" description="EGF-like" evidence="2">
    <location>
        <begin position="1327"/>
        <end position="1364"/>
    </location>
</feature>
<dbReference type="PANTHER" id="PTHR22963:SF39">
    <property type="entry name" value="DUMPY"/>
    <property type="match status" value="1"/>
</dbReference>
<dbReference type="InterPro" id="IPR048407">
    <property type="entry name" value="Dumpy_DPY"/>
</dbReference>
<comment type="caution">
    <text evidence="1">Lacks conserved residue(s) required for the propagation of feature annotation.</text>
</comment>
<feature type="disulfide bond" evidence="1">
    <location>
        <begin position="796"/>
        <end position="806"/>
    </location>
</feature>
<accession>A0A2J7QB26</accession>
<feature type="disulfide bond" evidence="1">
    <location>
        <begin position="1222"/>
        <end position="1232"/>
    </location>
</feature>
<comment type="caution">
    <text evidence="3">The sequence shown here is derived from an EMBL/GenBank/DDBJ whole genome shotgun (WGS) entry which is preliminary data.</text>
</comment>
<dbReference type="PANTHER" id="PTHR22963">
    <property type="entry name" value="ENDOGLIN-RELATED"/>
    <property type="match status" value="1"/>
</dbReference>
<dbReference type="Gene3D" id="2.10.25.10">
    <property type="entry name" value="Laminin"/>
    <property type="match status" value="2"/>
</dbReference>
<organism evidence="3 4">
    <name type="scientific">Cryptotermes secundus</name>
    <dbReference type="NCBI Taxonomy" id="105785"/>
    <lineage>
        <taxon>Eukaryota</taxon>
        <taxon>Metazoa</taxon>
        <taxon>Ecdysozoa</taxon>
        <taxon>Arthropoda</taxon>
        <taxon>Hexapoda</taxon>
        <taxon>Insecta</taxon>
        <taxon>Pterygota</taxon>
        <taxon>Neoptera</taxon>
        <taxon>Polyneoptera</taxon>
        <taxon>Dictyoptera</taxon>
        <taxon>Blattodea</taxon>
        <taxon>Blattoidea</taxon>
        <taxon>Termitoidae</taxon>
        <taxon>Kalotermitidae</taxon>
        <taxon>Cryptotermitinae</taxon>
        <taxon>Cryptotermes</taxon>
    </lineage>
</organism>
<keyword evidence="4" id="KW-1185">Reference proteome</keyword>
<feature type="domain" description="EGF-like" evidence="2">
    <location>
        <begin position="114"/>
        <end position="152"/>
    </location>
</feature>
<evidence type="ECO:0000256" key="1">
    <source>
        <dbReference type="PROSITE-ProRule" id="PRU00076"/>
    </source>
</evidence>
<dbReference type="SMART" id="SM00181">
    <property type="entry name" value="EGF"/>
    <property type="match status" value="25"/>
</dbReference>
<feature type="domain" description="EGF-like" evidence="2">
    <location>
        <begin position="1159"/>
        <end position="1198"/>
    </location>
</feature>
<feature type="domain" description="EGF-like" evidence="2">
    <location>
        <begin position="626"/>
        <end position="665"/>
    </location>
</feature>
<gene>
    <name evidence="3" type="ORF">B7P43_G12127</name>
</gene>
<dbReference type="InterPro" id="IPR000742">
    <property type="entry name" value="EGF"/>
</dbReference>
<protein>
    <recommendedName>
        <fullName evidence="2">EGF-like domain-containing protein</fullName>
    </recommendedName>
</protein>
<feature type="domain" description="EGF-like" evidence="2">
    <location>
        <begin position="734"/>
        <end position="772"/>
    </location>
</feature>
<dbReference type="InParanoid" id="A0A2J7QB26"/>
<feature type="domain" description="EGF-like" evidence="2">
    <location>
        <begin position="1268"/>
        <end position="1306"/>
    </location>
</feature>
<feature type="domain" description="EGF-like" evidence="2">
    <location>
        <begin position="197"/>
        <end position="231"/>
    </location>
</feature>
<feature type="disulfide bond" evidence="1">
    <location>
        <begin position="1330"/>
        <end position="1340"/>
    </location>
</feature>
<reference evidence="3 4" key="1">
    <citation type="submission" date="2017-12" db="EMBL/GenBank/DDBJ databases">
        <title>Hemimetabolous genomes reveal molecular basis of termite eusociality.</title>
        <authorList>
            <person name="Harrison M.C."/>
            <person name="Jongepier E."/>
            <person name="Robertson H.M."/>
            <person name="Arning N."/>
            <person name="Bitard-Feildel T."/>
            <person name="Chao H."/>
            <person name="Childers C.P."/>
            <person name="Dinh H."/>
            <person name="Doddapaneni H."/>
            <person name="Dugan S."/>
            <person name="Gowin J."/>
            <person name="Greiner C."/>
            <person name="Han Y."/>
            <person name="Hu H."/>
            <person name="Hughes D.S.T."/>
            <person name="Huylmans A.-K."/>
            <person name="Kemena C."/>
            <person name="Kremer L.P.M."/>
            <person name="Lee S.L."/>
            <person name="Lopez-Ezquerra A."/>
            <person name="Mallet L."/>
            <person name="Monroy-Kuhn J.M."/>
            <person name="Moser A."/>
            <person name="Murali S.C."/>
            <person name="Muzny D.M."/>
            <person name="Otani S."/>
            <person name="Piulachs M.-D."/>
            <person name="Poelchau M."/>
            <person name="Qu J."/>
            <person name="Schaub F."/>
            <person name="Wada-Katsumata A."/>
            <person name="Worley K.C."/>
            <person name="Xie Q."/>
            <person name="Ylla G."/>
            <person name="Poulsen M."/>
            <person name="Gibbs R.A."/>
            <person name="Schal C."/>
            <person name="Richards S."/>
            <person name="Belles X."/>
            <person name="Korb J."/>
            <person name="Bornberg-Bauer E."/>
        </authorList>
    </citation>
    <scope>NUCLEOTIDE SEQUENCE [LARGE SCALE GENOMIC DNA]</scope>
    <source>
        <tissue evidence="3">Whole body</tissue>
    </source>
</reference>